<dbReference type="GO" id="GO:0006537">
    <property type="term" value="P:glutamate biosynthetic process"/>
    <property type="evidence" value="ECO:0007669"/>
    <property type="project" value="InterPro"/>
</dbReference>
<organism evidence="5 6">
    <name type="scientific">Parvicella tangerina</name>
    <dbReference type="NCBI Taxonomy" id="2829795"/>
    <lineage>
        <taxon>Bacteria</taxon>
        <taxon>Pseudomonadati</taxon>
        <taxon>Bacteroidota</taxon>
        <taxon>Flavobacteriia</taxon>
        <taxon>Flavobacteriales</taxon>
        <taxon>Parvicellaceae</taxon>
        <taxon>Parvicella</taxon>
    </lineage>
</organism>
<dbReference type="CDD" id="cd02808">
    <property type="entry name" value="GltS_FMN"/>
    <property type="match status" value="1"/>
</dbReference>
<comment type="similarity">
    <text evidence="1 2">Belongs to the glutamate synthase family.</text>
</comment>
<keyword evidence="3" id="KW-1133">Transmembrane helix</keyword>
<dbReference type="GO" id="GO:0015930">
    <property type="term" value="F:glutamate synthase activity"/>
    <property type="evidence" value="ECO:0007669"/>
    <property type="project" value="InterPro"/>
</dbReference>
<dbReference type="SUPFAM" id="SSF51395">
    <property type="entry name" value="FMN-linked oxidoreductases"/>
    <property type="match status" value="1"/>
</dbReference>
<protein>
    <recommendedName>
        <fullName evidence="4">Glutamate synthase domain-containing protein</fullName>
    </recommendedName>
</protein>
<dbReference type="AlphaFoldDB" id="A0A916JM13"/>
<dbReference type="PANTHER" id="PTHR43819">
    <property type="entry name" value="ARCHAEAL-TYPE GLUTAMATE SYNTHASE [NADPH]"/>
    <property type="match status" value="1"/>
</dbReference>
<accession>A0A916JM13</accession>
<dbReference type="PANTHER" id="PTHR43819:SF1">
    <property type="entry name" value="ARCHAEAL-TYPE GLUTAMATE SYNTHASE [NADPH]"/>
    <property type="match status" value="1"/>
</dbReference>
<reference evidence="5" key="1">
    <citation type="submission" date="2021-04" db="EMBL/GenBank/DDBJ databases">
        <authorList>
            <person name="Rodrigo-Torres L."/>
            <person name="Arahal R. D."/>
            <person name="Lucena T."/>
        </authorList>
    </citation>
    <scope>NUCLEOTIDE SEQUENCE</scope>
    <source>
        <strain evidence="5">AS29M-1</strain>
    </source>
</reference>
<dbReference type="PIRSF" id="PIRSF006429">
    <property type="entry name" value="GOGAT_lg_2"/>
    <property type="match status" value="1"/>
</dbReference>
<proteinExistence type="inferred from homology"/>
<name>A0A916JM13_9FLAO</name>
<dbReference type="RefSeq" id="WP_258541627.1">
    <property type="nucleotide sequence ID" value="NZ_OU015584.1"/>
</dbReference>
<dbReference type="Gene3D" id="3.20.20.70">
    <property type="entry name" value="Aldolase class I"/>
    <property type="match status" value="1"/>
</dbReference>
<keyword evidence="3" id="KW-0472">Membrane</keyword>
<evidence type="ECO:0000256" key="1">
    <source>
        <dbReference type="ARBA" id="ARBA00009716"/>
    </source>
</evidence>
<evidence type="ECO:0000256" key="2">
    <source>
        <dbReference type="PIRNR" id="PIRNR006429"/>
    </source>
</evidence>
<dbReference type="InterPro" id="IPR024188">
    <property type="entry name" value="GltB"/>
</dbReference>
<dbReference type="Pfam" id="PF01645">
    <property type="entry name" value="Glu_synthase"/>
    <property type="match status" value="1"/>
</dbReference>
<dbReference type="Proteomes" id="UP000683507">
    <property type="component" value="Chromosome"/>
</dbReference>
<feature type="domain" description="Glutamate synthase" evidence="4">
    <location>
        <begin position="151"/>
        <end position="469"/>
    </location>
</feature>
<evidence type="ECO:0000256" key="3">
    <source>
        <dbReference type="SAM" id="Phobius"/>
    </source>
</evidence>
<dbReference type="InterPro" id="IPR002932">
    <property type="entry name" value="Glu_synthdom"/>
</dbReference>
<feature type="transmembrane region" description="Helical" evidence="3">
    <location>
        <begin position="29"/>
        <end position="46"/>
    </location>
</feature>
<dbReference type="InterPro" id="IPR013785">
    <property type="entry name" value="Aldolase_TIM"/>
</dbReference>
<dbReference type="PIRSF" id="PIRSF500060">
    <property type="entry name" value="UCP500060"/>
    <property type="match status" value="1"/>
</dbReference>
<evidence type="ECO:0000259" key="4">
    <source>
        <dbReference type="Pfam" id="PF01645"/>
    </source>
</evidence>
<evidence type="ECO:0000313" key="5">
    <source>
        <dbReference type="EMBL" id="CAG5080716.1"/>
    </source>
</evidence>
<gene>
    <name evidence="5" type="ORF">CRYO30217_01426</name>
</gene>
<dbReference type="KEGG" id="ptan:CRYO30217_01426"/>
<dbReference type="EMBL" id="OU015584">
    <property type="protein sequence ID" value="CAG5080716.1"/>
    <property type="molecule type" value="Genomic_DNA"/>
</dbReference>
<evidence type="ECO:0000313" key="6">
    <source>
        <dbReference type="Proteomes" id="UP000683507"/>
    </source>
</evidence>
<dbReference type="InterPro" id="IPR027283">
    <property type="entry name" value="YerD"/>
</dbReference>
<sequence length="498" mass="54971">MRNLFIIISVVLIAGLGSAGYFVHPSFWWILAIISPLFVMGFFDIIQTKHTIRKNYPLIGRLRYFFESIRPEISQYFIESDLNGRPFNRRDRSVVYQRAKAVRQTVPFGTQLHTDEPGYEWVTHSLYTSHIEEDDMRITIGSSQCSQPYSSSIMNISAMSFGSLSMNAVLALNGGAKKGNFAHNTGEGGISKYHKDPGGDLIWQIGTGYFGCRNDDGTFNAELFQKNSAHPSVKMIEVKLSQGAKPGHGGILPAKKNTPEIAAIRHVKPGTAVLSPPRHSAFNDSKGLLEFVAHLRELSGGKPVGFKLCLGKPEEFEEICETIKSTGIKPDFITIDGSEGGTGAAPLEFSDRLGMPLYDALAFVYNTMVKHGIKDEIKLIASGRVMTGFDIVKLLALGADGVNSARAMMFALGCIQALECDSGHCPTGIATQQKGLMKGLDVTAKTERVANFHKNTMFAVKEILEATGKHSTDEVKRDLIFRRVEENKVMRFDEIYPY</sequence>
<keyword evidence="3" id="KW-0812">Transmembrane</keyword>
<keyword evidence="6" id="KW-1185">Reference proteome</keyword>